<gene>
    <name evidence="9" type="ORF">D7Z26_06465</name>
</gene>
<dbReference type="RefSeq" id="WP_120975241.1">
    <property type="nucleotide sequence ID" value="NZ_RBZM01000003.1"/>
</dbReference>
<name>A0A494Y0J7_9BACL</name>
<keyword evidence="3" id="KW-1003">Cell membrane</keyword>
<protein>
    <submittedName>
        <fullName evidence="9">Sugar ABC transporter permease</fullName>
    </submittedName>
</protein>
<keyword evidence="4 7" id="KW-0812">Transmembrane</keyword>
<evidence type="ECO:0000256" key="2">
    <source>
        <dbReference type="ARBA" id="ARBA00022448"/>
    </source>
</evidence>
<dbReference type="PANTHER" id="PTHR30193:SF37">
    <property type="entry name" value="INNER MEMBRANE ABC TRANSPORTER PERMEASE PROTEIN YCJO"/>
    <property type="match status" value="1"/>
</dbReference>
<feature type="transmembrane region" description="Helical" evidence="7">
    <location>
        <begin position="121"/>
        <end position="145"/>
    </location>
</feature>
<comment type="caution">
    <text evidence="9">The sequence shown here is derived from an EMBL/GenBank/DDBJ whole genome shotgun (WGS) entry which is preliminary data.</text>
</comment>
<dbReference type="GO" id="GO:0005886">
    <property type="term" value="C:plasma membrane"/>
    <property type="evidence" value="ECO:0007669"/>
    <property type="project" value="UniProtKB-SubCell"/>
</dbReference>
<dbReference type="Gene3D" id="1.10.3720.10">
    <property type="entry name" value="MetI-like"/>
    <property type="match status" value="1"/>
</dbReference>
<comment type="subcellular location">
    <subcellularLocation>
        <location evidence="1 7">Cell membrane</location>
        <topology evidence="1 7">Multi-pass membrane protein</topology>
    </subcellularLocation>
</comment>
<dbReference type="InterPro" id="IPR035906">
    <property type="entry name" value="MetI-like_sf"/>
</dbReference>
<proteinExistence type="inferred from homology"/>
<keyword evidence="2 7" id="KW-0813">Transport</keyword>
<dbReference type="Pfam" id="PF00528">
    <property type="entry name" value="BPD_transp_1"/>
    <property type="match status" value="1"/>
</dbReference>
<accession>A0A494Y0J7</accession>
<organism evidence="9 10">
    <name type="scientific">Cohnella endophytica</name>
    <dbReference type="NCBI Taxonomy" id="2419778"/>
    <lineage>
        <taxon>Bacteria</taxon>
        <taxon>Bacillati</taxon>
        <taxon>Bacillota</taxon>
        <taxon>Bacilli</taxon>
        <taxon>Bacillales</taxon>
        <taxon>Paenibacillaceae</taxon>
        <taxon>Cohnella</taxon>
    </lineage>
</organism>
<dbReference type="InterPro" id="IPR051393">
    <property type="entry name" value="ABC_transporter_permease"/>
</dbReference>
<keyword evidence="6 7" id="KW-0472">Membrane</keyword>
<keyword evidence="10" id="KW-1185">Reference proteome</keyword>
<dbReference type="EMBL" id="RBZM01000003">
    <property type="protein sequence ID" value="RKP56274.1"/>
    <property type="molecule type" value="Genomic_DNA"/>
</dbReference>
<comment type="similarity">
    <text evidence="7">Belongs to the binding-protein-dependent transport system permease family.</text>
</comment>
<keyword evidence="5 7" id="KW-1133">Transmembrane helix</keyword>
<evidence type="ECO:0000256" key="4">
    <source>
        <dbReference type="ARBA" id="ARBA00022692"/>
    </source>
</evidence>
<dbReference type="OrthoDB" id="5174895at2"/>
<evidence type="ECO:0000256" key="3">
    <source>
        <dbReference type="ARBA" id="ARBA00022475"/>
    </source>
</evidence>
<evidence type="ECO:0000256" key="1">
    <source>
        <dbReference type="ARBA" id="ARBA00004651"/>
    </source>
</evidence>
<dbReference type="CDD" id="cd06261">
    <property type="entry name" value="TM_PBP2"/>
    <property type="match status" value="1"/>
</dbReference>
<dbReference type="AlphaFoldDB" id="A0A494Y0J7"/>
<evidence type="ECO:0000256" key="7">
    <source>
        <dbReference type="RuleBase" id="RU363032"/>
    </source>
</evidence>
<feature type="transmembrane region" description="Helical" evidence="7">
    <location>
        <begin position="282"/>
        <end position="302"/>
    </location>
</feature>
<feature type="transmembrane region" description="Helical" evidence="7">
    <location>
        <begin position="174"/>
        <end position="194"/>
    </location>
</feature>
<dbReference type="PROSITE" id="PS50928">
    <property type="entry name" value="ABC_TM1"/>
    <property type="match status" value="1"/>
</dbReference>
<feature type="transmembrane region" description="Helical" evidence="7">
    <location>
        <begin position="91"/>
        <end position="114"/>
    </location>
</feature>
<evidence type="ECO:0000313" key="10">
    <source>
        <dbReference type="Proteomes" id="UP000282076"/>
    </source>
</evidence>
<dbReference type="PANTHER" id="PTHR30193">
    <property type="entry name" value="ABC TRANSPORTER PERMEASE PROTEIN"/>
    <property type="match status" value="1"/>
</dbReference>
<evidence type="ECO:0000256" key="6">
    <source>
        <dbReference type="ARBA" id="ARBA00023136"/>
    </source>
</evidence>
<feature type="domain" description="ABC transmembrane type-1" evidence="8">
    <location>
        <begin position="87"/>
        <end position="301"/>
    </location>
</feature>
<reference evidence="9 10" key="1">
    <citation type="submission" date="2018-10" db="EMBL/GenBank/DDBJ databases">
        <title>Cohnella sp. M2MS4P-1, whole genome shotgun sequence.</title>
        <authorList>
            <person name="Tuo L."/>
        </authorList>
    </citation>
    <scope>NUCLEOTIDE SEQUENCE [LARGE SCALE GENOMIC DNA]</scope>
    <source>
        <strain evidence="9 10">M2MS4P-1</strain>
    </source>
</reference>
<evidence type="ECO:0000256" key="5">
    <source>
        <dbReference type="ARBA" id="ARBA00022989"/>
    </source>
</evidence>
<dbReference type="InterPro" id="IPR000515">
    <property type="entry name" value="MetI-like"/>
</dbReference>
<evidence type="ECO:0000259" key="8">
    <source>
        <dbReference type="PROSITE" id="PS50928"/>
    </source>
</evidence>
<evidence type="ECO:0000313" key="9">
    <source>
        <dbReference type="EMBL" id="RKP56274.1"/>
    </source>
</evidence>
<sequence>MNPSIPVDSGKTIPIKSRQARKWKENVTAYLFIAPLLSIFAVFILYSLYFLIHTSFQNTDISFGKATDAGTNNYRLVLEDSHFYFSVLNNLIFSAGNIFISITIGFIVTVFLSLKFRGSRFFHALFFIPAMLPGALIATVFSMILEYRFGAWNEFLRALGLDFLAKQWLSDPHLAYMSVIVIGVYLIGFPMMYYSADLTTVNTSVLEAAVLDGAGLNRIMWNIVFPLLKNAHKTIIISTLLSSFREFERIYLMTGGGPAQSTEISSIYLFNYFRGAGANIGYVSAASTLLLIIALAISFIQLRMYVKGKKERKSAA</sequence>
<dbReference type="Proteomes" id="UP000282076">
    <property type="component" value="Unassembled WGS sequence"/>
</dbReference>
<dbReference type="GO" id="GO:0055085">
    <property type="term" value="P:transmembrane transport"/>
    <property type="evidence" value="ECO:0007669"/>
    <property type="project" value="InterPro"/>
</dbReference>
<dbReference type="SUPFAM" id="SSF161098">
    <property type="entry name" value="MetI-like"/>
    <property type="match status" value="1"/>
</dbReference>
<feature type="transmembrane region" description="Helical" evidence="7">
    <location>
        <begin position="27"/>
        <end position="52"/>
    </location>
</feature>